<reference evidence="3 4" key="1">
    <citation type="submission" date="2020-10" db="EMBL/GenBank/DDBJ databases">
        <title>Connecting structure to function with the recovery of over 1000 high-quality activated sludge metagenome-assembled genomes encoding full-length rRNA genes using long-read sequencing.</title>
        <authorList>
            <person name="Singleton C.M."/>
            <person name="Petriglieri F."/>
            <person name="Kristensen J.M."/>
            <person name="Kirkegaard R.H."/>
            <person name="Michaelsen T.Y."/>
            <person name="Andersen M.H."/>
            <person name="Karst S.M."/>
            <person name="Dueholm M.S."/>
            <person name="Nielsen P.H."/>
            <person name="Albertsen M."/>
        </authorList>
    </citation>
    <scope>NUCLEOTIDE SEQUENCE [LARGE SCALE GENOMIC DNA]</scope>
    <source>
        <strain evidence="3">OdNE_18-Q3-R46-58_MAXAC.008</strain>
    </source>
</reference>
<dbReference type="Pfam" id="PF13727">
    <property type="entry name" value="CoA_binding_3"/>
    <property type="match status" value="1"/>
</dbReference>
<organism evidence="3 4">
    <name type="scientific">Candidatus Geothrix odensensis</name>
    <dbReference type="NCBI Taxonomy" id="2954440"/>
    <lineage>
        <taxon>Bacteria</taxon>
        <taxon>Pseudomonadati</taxon>
        <taxon>Acidobacteriota</taxon>
        <taxon>Holophagae</taxon>
        <taxon>Holophagales</taxon>
        <taxon>Holophagaceae</taxon>
        <taxon>Geothrix</taxon>
    </lineage>
</organism>
<evidence type="ECO:0000313" key="4">
    <source>
        <dbReference type="Proteomes" id="UP000709959"/>
    </source>
</evidence>
<name>A0A936F3K4_9BACT</name>
<dbReference type="Gene3D" id="3.40.50.720">
    <property type="entry name" value="NAD(P)-binding Rossmann-like Domain"/>
    <property type="match status" value="2"/>
</dbReference>
<comment type="caution">
    <text evidence="3">The sequence shown here is derived from an EMBL/GenBank/DDBJ whole genome shotgun (WGS) entry which is preliminary data.</text>
</comment>
<comment type="similarity">
    <text evidence="1">Belongs to the polysaccharide synthase family.</text>
</comment>
<dbReference type="InterPro" id="IPR036291">
    <property type="entry name" value="NAD(P)-bd_dom_sf"/>
</dbReference>
<dbReference type="CDD" id="cd05237">
    <property type="entry name" value="UDP_invert_4-6DH_SDR_e"/>
    <property type="match status" value="1"/>
</dbReference>
<evidence type="ECO:0000256" key="1">
    <source>
        <dbReference type="ARBA" id="ARBA00007430"/>
    </source>
</evidence>
<proteinExistence type="inferred from homology"/>
<gene>
    <name evidence="3" type="ORF">IPN91_12855</name>
</gene>
<dbReference type="PANTHER" id="PTHR43318:SF1">
    <property type="entry name" value="POLYSACCHARIDE BIOSYNTHESIS PROTEIN EPSC-RELATED"/>
    <property type="match status" value="1"/>
</dbReference>
<dbReference type="EMBL" id="JADKCH010000020">
    <property type="protein sequence ID" value="MBK8573492.1"/>
    <property type="molecule type" value="Genomic_DNA"/>
</dbReference>
<protein>
    <submittedName>
        <fullName evidence="3">Polysaccharide biosynthesis protein</fullName>
    </submittedName>
</protein>
<dbReference type="Proteomes" id="UP000709959">
    <property type="component" value="Unassembled WGS sequence"/>
</dbReference>
<evidence type="ECO:0000259" key="2">
    <source>
        <dbReference type="Pfam" id="PF02719"/>
    </source>
</evidence>
<evidence type="ECO:0000313" key="3">
    <source>
        <dbReference type="EMBL" id="MBK8573492.1"/>
    </source>
</evidence>
<sequence>MIHHRTLVVGAGRAGLLVSQELSRHLELGSRIVGFIDDALEKQGIRIQGIPVLGTSQQLPQLIKEEGITQVILAIPSAPGHAIRSLNDVLRPTEVSIKTVPGIYDLLGPRNWRPELRNISIEDLLRRAPVQLDQSSLSLVLEDEILLITGGGGSIGSEIARQVATFKPARIVLLGRGENSLWESERALRAIYPTQPLSLELCDIRNPHRLAQVFDRWKPGVVFHAAAHKHVPYLEVHPGEAVENNIFGTRNVVEASLASGVHSFVNISTDKAVNPTNVLGATKRVAEHLVTAASSRAPEGTRYVSVRFGNVLGSRGSVIPIFREQIRLGGPITVTDPEMTRYFMTIPEASQLVLQAGVLGANGQVYVLDMGEPVRIVDLAEDMARLSGLTPGQDIEIQFTGIRPGEKLYEELFTDGERARTDVHPKVFEASPSPGGACDFDVCLHALQGAAILPDGRRQKEVLRLLKEIIPTYTPSPIGLGRFGEEFLRRKRSGSYPVYTEGAGKG</sequence>
<dbReference type="Pfam" id="PF02719">
    <property type="entry name" value="Polysacc_synt_2"/>
    <property type="match status" value="1"/>
</dbReference>
<accession>A0A936F3K4</accession>
<dbReference type="PANTHER" id="PTHR43318">
    <property type="entry name" value="UDP-N-ACETYLGLUCOSAMINE 4,6-DEHYDRATASE"/>
    <property type="match status" value="1"/>
</dbReference>
<dbReference type="InterPro" id="IPR051203">
    <property type="entry name" value="Polysaccharide_Synthase-Rel"/>
</dbReference>
<dbReference type="SUPFAM" id="SSF51735">
    <property type="entry name" value="NAD(P)-binding Rossmann-fold domains"/>
    <property type="match status" value="2"/>
</dbReference>
<feature type="domain" description="Polysaccharide biosynthesis protein CapD-like" evidence="2">
    <location>
        <begin position="146"/>
        <end position="430"/>
    </location>
</feature>
<dbReference type="AlphaFoldDB" id="A0A936F3K4"/>
<dbReference type="InterPro" id="IPR003869">
    <property type="entry name" value="Polysac_CapD-like"/>
</dbReference>